<evidence type="ECO:0000256" key="3">
    <source>
        <dbReference type="ARBA" id="ARBA00022475"/>
    </source>
</evidence>
<dbReference type="AlphaFoldDB" id="A0A023D1B5"/>
<evidence type="ECO:0000256" key="5">
    <source>
        <dbReference type="ARBA" id="ARBA00022927"/>
    </source>
</evidence>
<feature type="transmembrane region" description="Helical" evidence="10">
    <location>
        <begin position="6"/>
        <end position="32"/>
    </location>
</feature>
<feature type="compositionally biased region" description="Pro residues" evidence="9">
    <location>
        <begin position="93"/>
        <end position="115"/>
    </location>
</feature>
<keyword evidence="2" id="KW-0813">Transport</keyword>
<evidence type="ECO:0000256" key="9">
    <source>
        <dbReference type="SAM" id="MobiDB-lite"/>
    </source>
</evidence>
<dbReference type="GO" id="GO:0016020">
    <property type="term" value="C:membrane"/>
    <property type="evidence" value="ECO:0007669"/>
    <property type="project" value="InterPro"/>
</dbReference>
<dbReference type="OrthoDB" id="7206969at2"/>
<evidence type="ECO:0000256" key="7">
    <source>
        <dbReference type="ARBA" id="ARBA00023010"/>
    </source>
</evidence>
<evidence type="ECO:0000313" key="12">
    <source>
        <dbReference type="Proteomes" id="UP000019760"/>
    </source>
</evidence>
<keyword evidence="3" id="KW-1003">Cell membrane</keyword>
<reference evidence="11 12" key="2">
    <citation type="journal article" date="2014" name="FEMS Microbiol. Lett.">
        <title>Draft genomic DNA sequence of the facultatively methylotrophic bacterium Acidomonas methanolica type strain MB58.</title>
        <authorList>
            <person name="Higashiura N."/>
            <person name="Hadano H."/>
            <person name="Hirakawa H."/>
            <person name="Matsutani M."/>
            <person name="Takabe S."/>
            <person name="Matsushita K."/>
            <person name="Azuma Y."/>
        </authorList>
    </citation>
    <scope>NUCLEOTIDE SEQUENCE [LARGE SCALE GENOMIC DNA]</scope>
    <source>
        <strain evidence="11 12">MB58</strain>
    </source>
</reference>
<dbReference type="NCBIfam" id="TIGR01410">
    <property type="entry name" value="tatB"/>
    <property type="match status" value="1"/>
</dbReference>
<keyword evidence="6 10" id="KW-1133">Transmembrane helix</keyword>
<comment type="caution">
    <text evidence="11">The sequence shown here is derived from an EMBL/GenBank/DDBJ whole genome shotgun (WGS) entry which is preliminary data.</text>
</comment>
<organism evidence="11 12">
    <name type="scientific">Acidomonas methanolica NBRC 104435</name>
    <dbReference type="NCBI Taxonomy" id="1231351"/>
    <lineage>
        <taxon>Bacteria</taxon>
        <taxon>Pseudomonadati</taxon>
        <taxon>Pseudomonadota</taxon>
        <taxon>Alphaproteobacteria</taxon>
        <taxon>Acetobacterales</taxon>
        <taxon>Acetobacteraceae</taxon>
        <taxon>Acidomonas</taxon>
    </lineage>
</organism>
<evidence type="ECO:0000256" key="10">
    <source>
        <dbReference type="SAM" id="Phobius"/>
    </source>
</evidence>
<evidence type="ECO:0000313" key="11">
    <source>
        <dbReference type="EMBL" id="GAJ27948.1"/>
    </source>
</evidence>
<feature type="region of interest" description="Disordered" evidence="9">
    <location>
        <begin position="85"/>
        <end position="125"/>
    </location>
</feature>
<dbReference type="InterPro" id="IPR018448">
    <property type="entry name" value="TatB"/>
</dbReference>
<dbReference type="GO" id="GO:0008320">
    <property type="term" value="F:protein transmembrane transporter activity"/>
    <property type="evidence" value="ECO:0007669"/>
    <property type="project" value="InterPro"/>
</dbReference>
<dbReference type="Pfam" id="PF02416">
    <property type="entry name" value="TatA_B_E"/>
    <property type="match status" value="1"/>
</dbReference>
<keyword evidence="12" id="KW-1185">Reference proteome</keyword>
<keyword evidence="8 10" id="KW-0472">Membrane</keyword>
<dbReference type="Gene3D" id="1.20.5.3310">
    <property type="match status" value="1"/>
</dbReference>
<dbReference type="InterPro" id="IPR003369">
    <property type="entry name" value="TatA/B/E"/>
</dbReference>
<keyword evidence="5" id="KW-0653">Protein transport</keyword>
<dbReference type="PRINTS" id="PR01506">
    <property type="entry name" value="TATBPROTEIN"/>
</dbReference>
<dbReference type="EMBL" id="BAND01000011">
    <property type="protein sequence ID" value="GAJ27948.1"/>
    <property type="molecule type" value="Genomic_DNA"/>
</dbReference>
<dbReference type="Proteomes" id="UP000019760">
    <property type="component" value="Unassembled WGS sequence"/>
</dbReference>
<evidence type="ECO:0000256" key="8">
    <source>
        <dbReference type="ARBA" id="ARBA00023136"/>
    </source>
</evidence>
<keyword evidence="7" id="KW-0811">Translocation</keyword>
<proteinExistence type="predicted"/>
<evidence type="ECO:0000256" key="2">
    <source>
        <dbReference type="ARBA" id="ARBA00022448"/>
    </source>
</evidence>
<evidence type="ECO:0000256" key="6">
    <source>
        <dbReference type="ARBA" id="ARBA00022989"/>
    </source>
</evidence>
<name>A0A023D1B5_ACIMT</name>
<gene>
    <name evidence="11" type="ORF">Amme_011_048</name>
</gene>
<reference evidence="12" key="1">
    <citation type="journal article" date="2014" name="FEMS Microbiol. Lett.">
        <title>Draft Genomic DNA Sequence of the Facultatively Methylotrophic Bacterium Acidomonas methanolica type strain MB58.</title>
        <authorList>
            <person name="Higashiura N."/>
            <person name="Hadano H."/>
            <person name="Hirakawa H."/>
            <person name="Matsutani M."/>
            <person name="Takabe S."/>
            <person name="Matsushita K."/>
            <person name="Azuma Y."/>
        </authorList>
    </citation>
    <scope>NUCLEOTIDE SEQUENCE [LARGE SCALE GENOMIC DNA]</scope>
    <source>
        <strain evidence="12">MB58</strain>
    </source>
</reference>
<accession>A0A023D1B5</accession>
<protein>
    <submittedName>
        <fullName evidence="11">Sec-independent protein translocase TatB</fullName>
    </submittedName>
</protein>
<comment type="subcellular location">
    <subcellularLocation>
        <location evidence="1">Membrane</location>
        <topology evidence="1">Single-pass membrane protein</topology>
    </subcellularLocation>
</comment>
<evidence type="ECO:0000256" key="1">
    <source>
        <dbReference type="ARBA" id="ARBA00004167"/>
    </source>
</evidence>
<evidence type="ECO:0000256" key="4">
    <source>
        <dbReference type="ARBA" id="ARBA00022692"/>
    </source>
</evidence>
<keyword evidence="4 10" id="KW-0812">Transmembrane</keyword>
<dbReference type="RefSeq" id="WP_042055958.1">
    <property type="nucleotide sequence ID" value="NZ_BAND01000011.1"/>
</dbReference>
<dbReference type="GO" id="GO:0043953">
    <property type="term" value="P:protein transport by the Tat complex"/>
    <property type="evidence" value="ECO:0007669"/>
    <property type="project" value="InterPro"/>
</dbReference>
<sequence length="168" mass="18954">MFDFSWSEIAIIVIVALVFIRPADLPVALRALSRGVRAVRRMAAEFQGHVDEMVREADMGEVREQFRDLRRFDLRTKVERAIDADGTLRRSFEPPPSLSLAPPLAPPPVLPAPEPEPVEAPAILPPSTARRLARERERWYPPSILPPVMVQHGSRRVRLGAPEGEERE</sequence>